<gene>
    <name evidence="1" type="ORF">BSL78_25246</name>
</gene>
<sequence>IPISSLLFNESFNTTAHETIISNNGIQLTKLPPLQKLHVVNKDDCNTSEITEQDIVNILLCAMKDQHFNVLCFEGFLMPVSFSSSSFTNTMISRAINVSWCPFDSVFHLDLQTGHWEVNDFEAIRNSYSDIISINESDTILQQRSKVQLLYIAANHDTPISCLHLNKSVEQYQEESCVLHSGIHLKPIATVEHLCIEKGMGRNKELRKIKKPEIRKIFLYGMKSQKLNDISFRGCLLPVDNLSKYIPSDMKGRDIRITWPEWGYCLNLQTGEWEVADLDHIKALCTKTVQINFRDSQALQRDTIRLLENAANHD</sequence>
<evidence type="ECO:0000313" key="1">
    <source>
        <dbReference type="EMBL" id="PIK37916.1"/>
    </source>
</evidence>
<keyword evidence="2" id="KW-1185">Reference proteome</keyword>
<comment type="caution">
    <text evidence="1">The sequence shown here is derived from an EMBL/GenBank/DDBJ whole genome shotgun (WGS) entry which is preliminary data.</text>
</comment>
<feature type="non-terminal residue" evidence="1">
    <location>
        <position position="1"/>
    </location>
</feature>
<name>A0A2G8JQ84_STIJA</name>
<evidence type="ECO:0000313" key="2">
    <source>
        <dbReference type="Proteomes" id="UP000230750"/>
    </source>
</evidence>
<reference evidence="1 2" key="1">
    <citation type="journal article" date="2017" name="PLoS Biol.">
        <title>The sea cucumber genome provides insights into morphological evolution and visceral regeneration.</title>
        <authorList>
            <person name="Zhang X."/>
            <person name="Sun L."/>
            <person name="Yuan J."/>
            <person name="Sun Y."/>
            <person name="Gao Y."/>
            <person name="Zhang L."/>
            <person name="Li S."/>
            <person name="Dai H."/>
            <person name="Hamel J.F."/>
            <person name="Liu C."/>
            <person name="Yu Y."/>
            <person name="Liu S."/>
            <person name="Lin W."/>
            <person name="Guo K."/>
            <person name="Jin S."/>
            <person name="Xu P."/>
            <person name="Storey K.B."/>
            <person name="Huan P."/>
            <person name="Zhang T."/>
            <person name="Zhou Y."/>
            <person name="Zhang J."/>
            <person name="Lin C."/>
            <person name="Li X."/>
            <person name="Xing L."/>
            <person name="Huo D."/>
            <person name="Sun M."/>
            <person name="Wang L."/>
            <person name="Mercier A."/>
            <person name="Li F."/>
            <person name="Yang H."/>
            <person name="Xiang J."/>
        </authorList>
    </citation>
    <scope>NUCLEOTIDE SEQUENCE [LARGE SCALE GENOMIC DNA]</scope>
    <source>
        <strain evidence="1">Shaxun</strain>
        <tissue evidence="1">Muscle</tissue>
    </source>
</reference>
<protein>
    <submittedName>
        <fullName evidence="1">Uncharacterized protein</fullName>
    </submittedName>
</protein>
<proteinExistence type="predicted"/>
<dbReference type="AlphaFoldDB" id="A0A2G8JQ84"/>
<organism evidence="1 2">
    <name type="scientific">Stichopus japonicus</name>
    <name type="common">Sea cucumber</name>
    <dbReference type="NCBI Taxonomy" id="307972"/>
    <lineage>
        <taxon>Eukaryota</taxon>
        <taxon>Metazoa</taxon>
        <taxon>Echinodermata</taxon>
        <taxon>Eleutherozoa</taxon>
        <taxon>Echinozoa</taxon>
        <taxon>Holothuroidea</taxon>
        <taxon>Aspidochirotacea</taxon>
        <taxon>Aspidochirotida</taxon>
        <taxon>Stichopodidae</taxon>
        <taxon>Apostichopus</taxon>
    </lineage>
</organism>
<dbReference type="EMBL" id="MRZV01001431">
    <property type="protein sequence ID" value="PIK37916.1"/>
    <property type="molecule type" value="Genomic_DNA"/>
</dbReference>
<accession>A0A2G8JQ84</accession>
<feature type="non-terminal residue" evidence="1">
    <location>
        <position position="314"/>
    </location>
</feature>
<dbReference type="Proteomes" id="UP000230750">
    <property type="component" value="Unassembled WGS sequence"/>
</dbReference>